<comment type="caution">
    <text evidence="2">The sequence shown here is derived from an EMBL/GenBank/DDBJ whole genome shotgun (WGS) entry which is preliminary data.</text>
</comment>
<name>A0A2W4JHG6_9PSEU</name>
<proteinExistence type="predicted"/>
<dbReference type="SUPFAM" id="SSF55729">
    <property type="entry name" value="Acyl-CoA N-acyltransferases (Nat)"/>
    <property type="match status" value="1"/>
</dbReference>
<reference evidence="1" key="4">
    <citation type="submission" date="2023-08" db="EMBL/GenBank/DDBJ databases">
        <authorList>
            <person name="Guima S.E.S."/>
            <person name="Martins L.F."/>
            <person name="Silva A.M."/>
            <person name="Setubal J.C."/>
        </authorList>
    </citation>
    <scope>NUCLEOTIDE SEQUENCE</scope>
    <source>
        <strain evidence="1">ZC4RG45</strain>
    </source>
</reference>
<accession>A0A2W4JHG6</accession>
<evidence type="ECO:0000313" key="1">
    <source>
        <dbReference type="EMBL" id="MFO7193551.1"/>
    </source>
</evidence>
<dbReference type="InterPro" id="IPR016181">
    <property type="entry name" value="Acyl_CoA_acyltransferase"/>
</dbReference>
<protein>
    <submittedName>
        <fullName evidence="2">N-acetyltransferase</fullName>
    </submittedName>
</protein>
<reference evidence="1" key="2">
    <citation type="submission" date="2018-05" db="EMBL/GenBank/DDBJ databases">
        <authorList>
            <person name="Moura L."/>
            <person name="Setubal J.C."/>
        </authorList>
    </citation>
    <scope>NUCLEOTIDE SEQUENCE</scope>
    <source>
        <strain evidence="1">ZC4RG45</strain>
    </source>
</reference>
<dbReference type="AlphaFoldDB" id="A0A2W4JHG6"/>
<dbReference type="Proteomes" id="UP000249324">
    <property type="component" value="Unassembled WGS sequence"/>
</dbReference>
<dbReference type="GO" id="GO:0016740">
    <property type="term" value="F:transferase activity"/>
    <property type="evidence" value="ECO:0007669"/>
    <property type="project" value="UniProtKB-KW"/>
</dbReference>
<dbReference type="STRING" id="1111738.GCA_000427905_03224"/>
<reference evidence="1 3" key="3">
    <citation type="journal article" date="2021" name="BMC Genomics">
        <title>Genome-resolved metagenome and metatranscriptome analyses of thermophilic composting reveal key bacterial players and their metabolic interactions.</title>
        <authorList>
            <person name="Braga L.P.P."/>
            <person name="Pereira R.V."/>
            <person name="Martins L.F."/>
            <person name="Moura L.M.S."/>
            <person name="Sanchez F.B."/>
            <person name="Patane J.S.L."/>
            <person name="da Silva A.M."/>
            <person name="Setubal J.C."/>
        </authorList>
    </citation>
    <scope>NUCLEOTIDE SEQUENCE [LARGE SCALE GENOMIC DNA]</scope>
    <source>
        <strain evidence="1">ZC4RG45</strain>
    </source>
</reference>
<sequence>MQTVTLAQRPELADRLWDFPGVWGEFMYQDRTADLYYDTCVRLYPEYVMLALDGDRPIARSFSVPLAWDGDPAAGLPEDGWDWAIRQSVQTRFSGSNPNLVCALEISVQADHRGKGLSGVMLEAMRRNVAALGFTTLVAPVRPSGKHQRPDEPMTSYVARTRDDGLPEDPWLRVHVRAGGTVVNIAPMSMQISGTVAQWRTWTGLPFDHRGPVHVPGALVPVLCEPDHGYATYVEPNVWVLHRIT</sequence>
<keyword evidence="2" id="KW-0808">Transferase</keyword>
<evidence type="ECO:0000313" key="3">
    <source>
        <dbReference type="Proteomes" id="UP000249324"/>
    </source>
</evidence>
<gene>
    <name evidence="1" type="ORF">DIU77_015020</name>
    <name evidence="2" type="ORF">DIU77_07625</name>
</gene>
<dbReference type="EMBL" id="QGUI01000236">
    <property type="protein sequence ID" value="PZM98574.1"/>
    <property type="molecule type" value="Genomic_DNA"/>
</dbReference>
<evidence type="ECO:0000313" key="2">
    <source>
        <dbReference type="EMBL" id="PZM98574.1"/>
    </source>
</evidence>
<reference evidence="2" key="1">
    <citation type="submission" date="2018-05" db="EMBL/GenBank/DDBJ databases">
        <authorList>
            <person name="Lanie J.A."/>
            <person name="Ng W.-L."/>
            <person name="Kazmierczak K.M."/>
            <person name="Andrzejewski T.M."/>
            <person name="Davidsen T.M."/>
            <person name="Wayne K.J."/>
            <person name="Tettelin H."/>
            <person name="Glass J.I."/>
            <person name="Rusch D."/>
            <person name="Podicherti R."/>
            <person name="Tsui H.-C.T."/>
            <person name="Winkler M.E."/>
        </authorList>
    </citation>
    <scope>NUCLEOTIDE SEQUENCE</scope>
    <source>
        <strain evidence="2">ZC4RG45</strain>
    </source>
</reference>
<organism evidence="2">
    <name type="scientific">Thermocrispum agreste</name>
    <dbReference type="NCBI Taxonomy" id="37925"/>
    <lineage>
        <taxon>Bacteria</taxon>
        <taxon>Bacillati</taxon>
        <taxon>Actinomycetota</taxon>
        <taxon>Actinomycetes</taxon>
        <taxon>Pseudonocardiales</taxon>
        <taxon>Pseudonocardiaceae</taxon>
        <taxon>Thermocrispum</taxon>
    </lineage>
</organism>
<dbReference type="EMBL" id="QGUI02000231">
    <property type="protein sequence ID" value="MFO7193551.1"/>
    <property type="molecule type" value="Genomic_DNA"/>
</dbReference>
<dbReference type="Gene3D" id="3.40.630.30">
    <property type="match status" value="1"/>
</dbReference>